<protein>
    <recommendedName>
        <fullName evidence="4">PQ-loop repeat-containing protein</fullName>
    </recommendedName>
</protein>
<feature type="transmembrane region" description="Helical" evidence="1">
    <location>
        <begin position="62"/>
        <end position="80"/>
    </location>
</feature>
<dbReference type="RefSeq" id="WP_265425362.1">
    <property type="nucleotide sequence ID" value="NZ_JAPFPW010000011.1"/>
</dbReference>
<keyword evidence="3" id="KW-1185">Reference proteome</keyword>
<dbReference type="Proteomes" id="UP001209681">
    <property type="component" value="Unassembled WGS sequence"/>
</dbReference>
<evidence type="ECO:0000256" key="1">
    <source>
        <dbReference type="SAM" id="Phobius"/>
    </source>
</evidence>
<comment type="caution">
    <text evidence="2">The sequence shown here is derived from an EMBL/GenBank/DDBJ whole genome shotgun (WGS) entry which is preliminary data.</text>
</comment>
<feature type="transmembrane region" description="Helical" evidence="1">
    <location>
        <begin position="35"/>
        <end position="56"/>
    </location>
</feature>
<keyword evidence="1" id="KW-1133">Transmembrane helix</keyword>
<reference evidence="2 3" key="1">
    <citation type="submission" date="2022-11" db="EMBL/GenBank/DDBJ databases">
        <title>Desulfobotulus tamanensis H1 sp. nov. - anaerobic, alkaliphilic, sulphate reducing bacterium isolated from terrestrial mud volcano.</title>
        <authorList>
            <person name="Frolova A."/>
            <person name="Merkel A.Y."/>
            <person name="Slobodkin A.I."/>
        </authorList>
    </citation>
    <scope>NUCLEOTIDE SEQUENCE [LARGE SCALE GENOMIC DNA]</scope>
    <source>
        <strain evidence="2 3">H1</strain>
    </source>
</reference>
<gene>
    <name evidence="2" type="ORF">OOT00_10645</name>
</gene>
<name>A0ABT3NAH3_9BACT</name>
<feature type="transmembrane region" description="Helical" evidence="1">
    <location>
        <begin position="6"/>
        <end position="23"/>
    </location>
</feature>
<dbReference type="EMBL" id="JAPFPW010000011">
    <property type="protein sequence ID" value="MCW7754444.1"/>
    <property type="molecule type" value="Genomic_DNA"/>
</dbReference>
<organism evidence="2 3">
    <name type="scientific">Desulfobotulus pelophilus</name>
    <dbReference type="NCBI Taxonomy" id="2823377"/>
    <lineage>
        <taxon>Bacteria</taxon>
        <taxon>Pseudomonadati</taxon>
        <taxon>Thermodesulfobacteriota</taxon>
        <taxon>Desulfobacteria</taxon>
        <taxon>Desulfobacterales</taxon>
        <taxon>Desulfobacteraceae</taxon>
        <taxon>Desulfobotulus</taxon>
    </lineage>
</organism>
<evidence type="ECO:0008006" key="4">
    <source>
        <dbReference type="Google" id="ProtNLM"/>
    </source>
</evidence>
<evidence type="ECO:0000313" key="2">
    <source>
        <dbReference type="EMBL" id="MCW7754444.1"/>
    </source>
</evidence>
<keyword evidence="1" id="KW-0812">Transmembrane</keyword>
<accession>A0ABT3NAH3</accession>
<evidence type="ECO:0000313" key="3">
    <source>
        <dbReference type="Proteomes" id="UP001209681"/>
    </source>
</evidence>
<sequence>MDFSVFEILMLVCFGFAWPVSIWKSWHSRTNGGKSPVFLVIVCLGYVAGVLHKLIYQYDAVIWLYAMNGILVFCDLLLYVRNFFIMRKEALVPREVCLPDLADPPLHKTAKHH</sequence>
<keyword evidence="1" id="KW-0472">Membrane</keyword>
<proteinExistence type="predicted"/>